<keyword evidence="2 5" id="KW-0805">Transcription regulation</keyword>
<evidence type="ECO:0000256" key="6">
    <source>
        <dbReference type="SAM" id="MobiDB-lite"/>
    </source>
</evidence>
<name>A0A7R9BNI2_9CRUS</name>
<feature type="domain" description="E2F/DP family winged-helix DNA-binding" evidence="7">
    <location>
        <begin position="89"/>
        <end position="159"/>
    </location>
</feature>
<dbReference type="InterPro" id="IPR003316">
    <property type="entry name" value="E2F_WHTH_DNA-bd_dom"/>
</dbReference>
<feature type="compositionally biased region" description="Polar residues" evidence="6">
    <location>
        <begin position="1"/>
        <end position="11"/>
    </location>
</feature>
<dbReference type="Gene3D" id="1.10.10.10">
    <property type="entry name" value="Winged helix-like DNA-binding domain superfamily/Winged helix DNA-binding domain"/>
    <property type="match status" value="2"/>
</dbReference>
<dbReference type="OrthoDB" id="5318at2759"/>
<gene>
    <name evidence="8" type="ORF">NMOB1V02_LOCUS6326</name>
</gene>
<dbReference type="InterPro" id="IPR015633">
    <property type="entry name" value="E2F"/>
</dbReference>
<dbReference type="GO" id="GO:0090575">
    <property type="term" value="C:RNA polymerase II transcription regulator complex"/>
    <property type="evidence" value="ECO:0007669"/>
    <property type="project" value="TreeGrafter"/>
</dbReference>
<accession>A0A7R9BNI2</accession>
<evidence type="ECO:0000256" key="2">
    <source>
        <dbReference type="ARBA" id="ARBA00023015"/>
    </source>
</evidence>
<dbReference type="PANTHER" id="PTHR12081">
    <property type="entry name" value="TRANSCRIPTION FACTOR E2F"/>
    <property type="match status" value="1"/>
</dbReference>
<keyword evidence="9" id="KW-1185">Reference proteome</keyword>
<feature type="domain" description="E2F/DP family winged-helix DNA-binding" evidence="7">
    <location>
        <begin position="266"/>
        <end position="370"/>
    </location>
</feature>
<dbReference type="Pfam" id="PF02319">
    <property type="entry name" value="WHD_E2F_TDP"/>
    <property type="match status" value="2"/>
</dbReference>
<dbReference type="InterPro" id="IPR036388">
    <property type="entry name" value="WH-like_DNA-bd_sf"/>
</dbReference>
<organism evidence="8">
    <name type="scientific">Notodromas monacha</name>
    <dbReference type="NCBI Taxonomy" id="399045"/>
    <lineage>
        <taxon>Eukaryota</taxon>
        <taxon>Metazoa</taxon>
        <taxon>Ecdysozoa</taxon>
        <taxon>Arthropoda</taxon>
        <taxon>Crustacea</taxon>
        <taxon>Oligostraca</taxon>
        <taxon>Ostracoda</taxon>
        <taxon>Podocopa</taxon>
        <taxon>Podocopida</taxon>
        <taxon>Cypridocopina</taxon>
        <taxon>Cypridoidea</taxon>
        <taxon>Cyprididae</taxon>
        <taxon>Notodromas</taxon>
    </lineage>
</organism>
<evidence type="ECO:0000259" key="7">
    <source>
        <dbReference type="SMART" id="SM01372"/>
    </source>
</evidence>
<dbReference type="InterPro" id="IPR036390">
    <property type="entry name" value="WH_DNA-bd_sf"/>
</dbReference>
<dbReference type="SUPFAM" id="SSF46785">
    <property type="entry name" value="Winged helix' DNA-binding domain"/>
    <property type="match status" value="1"/>
</dbReference>
<protein>
    <recommendedName>
        <fullName evidence="7">E2F/DP family winged-helix DNA-binding domain-containing protein</fullName>
    </recommendedName>
</protein>
<evidence type="ECO:0000256" key="3">
    <source>
        <dbReference type="ARBA" id="ARBA00023125"/>
    </source>
</evidence>
<keyword evidence="4 5" id="KW-0804">Transcription</keyword>
<sequence length="541" mass="59930">MTSESAKTFSSPIKKHDDKPSFASPLSNLRLLTDVACAEFCETEILSQNSIASDVSSIAGDSPRPGGDDANVHDDLDSKLEQNGNSNPKRGEKLSDICSRFLDMLPLEDIPKEKRPLLDMGKVETYLGVERRRLYDILNIIESLSIVEKYQKNFMRWNGTSKLAHTLHRLKSLAQIQFTLDELSYILDDLVYRKVYAGVDNKPDCGLHELYCACMKKGGCEDPTCKNYDELKLKHDIQEQIERIVDNGYGKLKAANSVPLASDSLKADRPLGIICQRFLILMLLQKPPRALSMQSALKLMKLDCMQQLEAAGKFTPSDQSLDIASKIAEMESKKLGLLRTRSRRLYDVCNVLGSLGIIKRARLIRFEMDCVAGFVYCGPDPESAVNITPSPLVGTRQSLLADQPSLQEHAKLKRKENSDGAARERKRGKFVRHLSLGDMPKQPISIAVDGTSSPKPRAKSILKDLLNCSPSHPPATVRIGSAIESMTTAAVSAANGFTLRRHKSESVVALPQRFKVVYVSKGIQVMTAAQLQEVLCKKNGL</sequence>
<keyword evidence="3 5" id="KW-0238">DNA-binding</keyword>
<feature type="region of interest" description="Disordered" evidence="6">
    <location>
        <begin position="1"/>
        <end position="20"/>
    </location>
</feature>
<evidence type="ECO:0000313" key="9">
    <source>
        <dbReference type="Proteomes" id="UP000678499"/>
    </source>
</evidence>
<comment type="similarity">
    <text evidence="1 5">Belongs to the E2F/DP family.</text>
</comment>
<evidence type="ECO:0000256" key="4">
    <source>
        <dbReference type="ARBA" id="ARBA00023163"/>
    </source>
</evidence>
<dbReference type="EMBL" id="CAJPEX010001298">
    <property type="protein sequence ID" value="CAG0918780.1"/>
    <property type="molecule type" value="Genomic_DNA"/>
</dbReference>
<dbReference type="GO" id="GO:0000978">
    <property type="term" value="F:RNA polymerase II cis-regulatory region sequence-specific DNA binding"/>
    <property type="evidence" value="ECO:0007669"/>
    <property type="project" value="InterPro"/>
</dbReference>
<dbReference type="AlphaFoldDB" id="A0A7R9BNI2"/>
<proteinExistence type="inferred from homology"/>
<reference evidence="8" key="1">
    <citation type="submission" date="2020-11" db="EMBL/GenBank/DDBJ databases">
        <authorList>
            <person name="Tran Van P."/>
        </authorList>
    </citation>
    <scope>NUCLEOTIDE SEQUENCE</scope>
</reference>
<feature type="region of interest" description="Disordered" evidence="6">
    <location>
        <begin position="55"/>
        <end position="92"/>
    </location>
</feature>
<dbReference type="GO" id="GO:0000981">
    <property type="term" value="F:DNA-binding transcription factor activity, RNA polymerase II-specific"/>
    <property type="evidence" value="ECO:0007669"/>
    <property type="project" value="TreeGrafter"/>
</dbReference>
<feature type="compositionally biased region" description="Basic and acidic residues" evidence="6">
    <location>
        <begin position="66"/>
        <end position="80"/>
    </location>
</feature>
<evidence type="ECO:0000256" key="5">
    <source>
        <dbReference type="RuleBase" id="RU003796"/>
    </source>
</evidence>
<dbReference type="SMART" id="SM01372">
    <property type="entry name" value="E2F_TDP"/>
    <property type="match status" value="2"/>
</dbReference>
<evidence type="ECO:0000313" key="8">
    <source>
        <dbReference type="EMBL" id="CAD7278628.1"/>
    </source>
</evidence>
<evidence type="ECO:0000256" key="1">
    <source>
        <dbReference type="ARBA" id="ARBA00010940"/>
    </source>
</evidence>
<dbReference type="Proteomes" id="UP000678499">
    <property type="component" value="Unassembled WGS sequence"/>
</dbReference>
<dbReference type="EMBL" id="OA883335">
    <property type="protein sequence ID" value="CAD7278628.1"/>
    <property type="molecule type" value="Genomic_DNA"/>
</dbReference>
<keyword evidence="5" id="KW-0539">Nucleus</keyword>
<comment type="subcellular location">
    <subcellularLocation>
        <location evidence="5">Nucleus</location>
    </subcellularLocation>
</comment>